<proteinExistence type="predicted"/>
<evidence type="ECO:0000313" key="1">
    <source>
        <dbReference type="EMBL" id="CAF1702041.1"/>
    </source>
</evidence>
<dbReference type="EMBL" id="HG994367">
    <property type="protein sequence ID" value="CAF1702041.1"/>
    <property type="molecule type" value="Genomic_DNA"/>
</dbReference>
<gene>
    <name evidence="1" type="ORF">DARMORV10_C03P33930.1</name>
</gene>
<accession>A0A816I6N7</accession>
<name>A0A816I6N7_BRANA</name>
<reference evidence="1" key="1">
    <citation type="submission" date="2021-01" db="EMBL/GenBank/DDBJ databases">
        <authorList>
            <consortium name="Genoscope - CEA"/>
            <person name="William W."/>
        </authorList>
    </citation>
    <scope>NUCLEOTIDE SEQUENCE</scope>
</reference>
<organism evidence="1">
    <name type="scientific">Brassica napus</name>
    <name type="common">Rape</name>
    <dbReference type="NCBI Taxonomy" id="3708"/>
    <lineage>
        <taxon>Eukaryota</taxon>
        <taxon>Viridiplantae</taxon>
        <taxon>Streptophyta</taxon>
        <taxon>Embryophyta</taxon>
        <taxon>Tracheophyta</taxon>
        <taxon>Spermatophyta</taxon>
        <taxon>Magnoliopsida</taxon>
        <taxon>eudicotyledons</taxon>
        <taxon>Gunneridae</taxon>
        <taxon>Pentapetalae</taxon>
        <taxon>rosids</taxon>
        <taxon>malvids</taxon>
        <taxon>Brassicales</taxon>
        <taxon>Brassicaceae</taxon>
        <taxon>Brassiceae</taxon>
        <taxon>Brassica</taxon>
    </lineage>
</organism>
<dbReference type="Proteomes" id="UP001295469">
    <property type="component" value="Chromosome C03"/>
</dbReference>
<sequence length="54" mass="5833">MYTSFSFRQERSTPSFASSFCPQSVMSCGSIMLGGLSDFQCKNSMPSQGFGVSC</sequence>
<protein>
    <submittedName>
        <fullName evidence="1">(rape) hypothetical protein</fullName>
    </submittedName>
</protein>
<dbReference type="AlphaFoldDB" id="A0A816I6N7"/>